<dbReference type="Gene3D" id="3.40.50.1820">
    <property type="entry name" value="alpha/beta hydrolase"/>
    <property type="match status" value="1"/>
</dbReference>
<evidence type="ECO:0000313" key="4">
    <source>
        <dbReference type="Proteomes" id="UP001415857"/>
    </source>
</evidence>
<dbReference type="InterPro" id="IPR029058">
    <property type="entry name" value="AB_hydrolase_fold"/>
</dbReference>
<gene>
    <name evidence="3" type="ORF">L1049_003053</name>
</gene>
<accession>A0AAP0NID8</accession>
<dbReference type="PANTHER" id="PTHR11005">
    <property type="entry name" value="LYSOSOMAL ACID LIPASE-RELATED"/>
    <property type="match status" value="1"/>
</dbReference>
<protein>
    <recommendedName>
        <fullName evidence="2">Partial AB-hydrolase lipase domain-containing protein</fullName>
    </recommendedName>
</protein>
<dbReference type="AlphaFoldDB" id="A0AAP0NID8"/>
<dbReference type="Pfam" id="PF04083">
    <property type="entry name" value="Abhydro_lipase"/>
    <property type="match status" value="1"/>
</dbReference>
<dbReference type="InterPro" id="IPR006693">
    <property type="entry name" value="AB_hydrolase_lipase"/>
</dbReference>
<dbReference type="GO" id="GO:0006629">
    <property type="term" value="P:lipid metabolic process"/>
    <property type="evidence" value="ECO:0007669"/>
    <property type="project" value="InterPro"/>
</dbReference>
<keyword evidence="1" id="KW-0732">Signal</keyword>
<feature type="signal peptide" evidence="1">
    <location>
        <begin position="1"/>
        <end position="28"/>
    </location>
</feature>
<sequence length="335" mass="36021">MALLGLLSLAALSFCVLVLLVEPRPAYGSSRGSYGLASTSPAPPLIGVCASTVAVHGYKCQEFEVETQDGYILSVQRIPEGRAGGGGTNKKPVLIQHGILVDGTTWFLNPPEQNLPFILADSGFDVWIANSRGTRFSRRHATLDPNKPEFWNWSWDELVSYDLPATFDFVFRQTGQKINYVGHSMGTLIALASFSEGKLVDKLKSAALLSPIAYLSHMTTALGDVAAKAFVGEITTLFGVAEFNPKGKAAATFLKALCANPGVDCYDLLSALTGKNCCLNSSTVDLFLKNEPQSTATKNMVHLAQTVRDGVVAKYNYGIANFNVEHYGEGQTASL</sequence>
<evidence type="ECO:0000259" key="2">
    <source>
        <dbReference type="Pfam" id="PF04083"/>
    </source>
</evidence>
<comment type="caution">
    <text evidence="3">The sequence shown here is derived from an EMBL/GenBank/DDBJ whole genome shotgun (WGS) entry which is preliminary data.</text>
</comment>
<reference evidence="3 4" key="1">
    <citation type="journal article" date="2024" name="Plant J.">
        <title>Genome sequences and population genomics reveal climatic adaptation and genomic divergence between two closely related sweetgum species.</title>
        <authorList>
            <person name="Xu W.Q."/>
            <person name="Ren C.Q."/>
            <person name="Zhang X.Y."/>
            <person name="Comes H.P."/>
            <person name="Liu X.H."/>
            <person name="Li Y.G."/>
            <person name="Kettle C.J."/>
            <person name="Jalonen R."/>
            <person name="Gaisberger H."/>
            <person name="Ma Y.Z."/>
            <person name="Qiu Y.X."/>
        </authorList>
    </citation>
    <scope>NUCLEOTIDE SEQUENCE [LARGE SCALE GENOMIC DNA]</scope>
    <source>
        <strain evidence="3">Hangzhou</strain>
    </source>
</reference>
<keyword evidence="4" id="KW-1185">Reference proteome</keyword>
<proteinExistence type="predicted"/>
<dbReference type="EMBL" id="JBBPBK010000013">
    <property type="protein sequence ID" value="KAK9272676.1"/>
    <property type="molecule type" value="Genomic_DNA"/>
</dbReference>
<dbReference type="FunFam" id="3.40.50.1820:FF:000126">
    <property type="entry name" value="Lipase"/>
    <property type="match status" value="1"/>
</dbReference>
<dbReference type="Proteomes" id="UP001415857">
    <property type="component" value="Unassembled WGS sequence"/>
</dbReference>
<feature type="domain" description="Partial AB-hydrolase lipase" evidence="2">
    <location>
        <begin position="52"/>
        <end position="109"/>
    </location>
</feature>
<dbReference type="SUPFAM" id="SSF53474">
    <property type="entry name" value="alpha/beta-Hydrolases"/>
    <property type="match status" value="1"/>
</dbReference>
<organism evidence="3 4">
    <name type="scientific">Liquidambar formosana</name>
    <name type="common">Formosan gum</name>
    <dbReference type="NCBI Taxonomy" id="63359"/>
    <lineage>
        <taxon>Eukaryota</taxon>
        <taxon>Viridiplantae</taxon>
        <taxon>Streptophyta</taxon>
        <taxon>Embryophyta</taxon>
        <taxon>Tracheophyta</taxon>
        <taxon>Spermatophyta</taxon>
        <taxon>Magnoliopsida</taxon>
        <taxon>eudicotyledons</taxon>
        <taxon>Gunneridae</taxon>
        <taxon>Pentapetalae</taxon>
        <taxon>Saxifragales</taxon>
        <taxon>Altingiaceae</taxon>
        <taxon>Liquidambar</taxon>
    </lineage>
</organism>
<evidence type="ECO:0000313" key="3">
    <source>
        <dbReference type="EMBL" id="KAK9272676.1"/>
    </source>
</evidence>
<feature type="chain" id="PRO_5042891143" description="Partial AB-hydrolase lipase domain-containing protein" evidence="1">
    <location>
        <begin position="29"/>
        <end position="335"/>
    </location>
</feature>
<name>A0AAP0NID8_LIQFO</name>
<evidence type="ECO:0000256" key="1">
    <source>
        <dbReference type="SAM" id="SignalP"/>
    </source>
</evidence>